<gene>
    <name evidence="9" type="ordered locus">SVEN_6192</name>
</gene>
<keyword evidence="6" id="KW-0046">Antibiotic resistance</keyword>
<dbReference type="eggNOG" id="COG0477">
    <property type="taxonomic scope" value="Bacteria"/>
</dbReference>
<organism evidence="9 10">
    <name type="scientific">Streptomyces venezuelae (strain ATCC 10712 / CBS 650.69 / DSM 40230 / JCM 4526 / NBRC 13096 / PD 04745)</name>
    <dbReference type="NCBI Taxonomy" id="953739"/>
    <lineage>
        <taxon>Bacteria</taxon>
        <taxon>Bacillati</taxon>
        <taxon>Actinomycetota</taxon>
        <taxon>Actinomycetes</taxon>
        <taxon>Kitasatosporales</taxon>
        <taxon>Streptomycetaceae</taxon>
        <taxon>Streptomyces</taxon>
    </lineage>
</organism>
<dbReference type="InterPro" id="IPR020846">
    <property type="entry name" value="MFS_dom"/>
</dbReference>
<dbReference type="Proteomes" id="UP000006854">
    <property type="component" value="Chromosome"/>
</dbReference>
<keyword evidence="2" id="KW-0813">Transport</keyword>
<dbReference type="PROSITE" id="PS50850">
    <property type="entry name" value="MFS"/>
    <property type="match status" value="1"/>
</dbReference>
<evidence type="ECO:0000313" key="10">
    <source>
        <dbReference type="Proteomes" id="UP000006854"/>
    </source>
</evidence>
<evidence type="ECO:0000256" key="4">
    <source>
        <dbReference type="ARBA" id="ARBA00022989"/>
    </source>
</evidence>
<dbReference type="PANTHER" id="PTHR42718:SF9">
    <property type="entry name" value="MAJOR FACILITATOR SUPERFAMILY MULTIDRUG TRANSPORTER MFSC"/>
    <property type="match status" value="1"/>
</dbReference>
<feature type="transmembrane region" description="Helical" evidence="7">
    <location>
        <begin position="25"/>
        <end position="46"/>
    </location>
</feature>
<dbReference type="Gene3D" id="1.20.1720.10">
    <property type="entry name" value="Multidrug resistance protein D"/>
    <property type="match status" value="1"/>
</dbReference>
<comment type="subcellular location">
    <subcellularLocation>
        <location evidence="1">Cell membrane</location>
        <topology evidence="1">Multi-pass membrane protein</topology>
    </subcellularLocation>
</comment>
<evidence type="ECO:0000256" key="6">
    <source>
        <dbReference type="ARBA" id="ARBA00023251"/>
    </source>
</evidence>
<keyword evidence="10" id="KW-1185">Reference proteome</keyword>
<reference evidence="9 10" key="1">
    <citation type="journal article" date="2011" name="BMC Genomics">
        <title>Genome-wide analysis of the role of GlnR in Streptomyces venezuelae provides new insights into global nitrogen regulation in actinomycetes.</title>
        <authorList>
            <person name="Pullan S.T."/>
            <person name="Bibb M.J."/>
            <person name="Merrick M."/>
        </authorList>
    </citation>
    <scope>NUCLEOTIDE SEQUENCE [LARGE SCALE GENOMIC DNA]</scope>
    <source>
        <strain evidence="9">ATCC 10712</strain>
    </source>
</reference>
<sequence length="275" mass="26969">MGVPGRGGSAVRAVGAKGGRGPSGAALGVATACLGFFLIMLDSTVVNVAAPVIGDEVGGGISGIQWVINAYVLVFASSLLTSGAVADRIGAVRALGGGLALFAAASLACALAPSLPWLVAARAVQGLGAALILPSSLSLVQESAEDGAARARRITLWAMSGGVAVSAGPVVGGVLTSGLGWQAVFWVNLPLCALGLALRRAPASPPRPAPLDLAGQAAAVVALASLTYAIVEDGPLSRWALPVFGLAAAGFVLAEIRAAAPGGPRDARPVGCWAA</sequence>
<evidence type="ECO:0000256" key="5">
    <source>
        <dbReference type="ARBA" id="ARBA00023136"/>
    </source>
</evidence>
<feature type="transmembrane region" description="Helical" evidence="7">
    <location>
        <begin position="98"/>
        <end position="117"/>
    </location>
</feature>
<proteinExistence type="predicted"/>
<feature type="transmembrane region" description="Helical" evidence="7">
    <location>
        <begin position="66"/>
        <end position="86"/>
    </location>
</feature>
<evidence type="ECO:0000256" key="1">
    <source>
        <dbReference type="ARBA" id="ARBA00004651"/>
    </source>
</evidence>
<dbReference type="PROSITE" id="PS51257">
    <property type="entry name" value="PROKAR_LIPOPROTEIN"/>
    <property type="match status" value="1"/>
</dbReference>
<dbReference type="AlphaFoldDB" id="F2RDI6"/>
<dbReference type="PATRIC" id="fig|953739.5.peg.1398"/>
<accession>F2RDI6</accession>
<evidence type="ECO:0000256" key="7">
    <source>
        <dbReference type="SAM" id="Phobius"/>
    </source>
</evidence>
<evidence type="ECO:0000313" key="9">
    <source>
        <dbReference type="EMBL" id="CCA59478.1"/>
    </source>
</evidence>
<dbReference type="InterPro" id="IPR011701">
    <property type="entry name" value="MFS"/>
</dbReference>
<name>F2RDI6_STRVP</name>
<dbReference type="EMBL" id="FR845719">
    <property type="protein sequence ID" value="CCA59478.1"/>
    <property type="molecule type" value="Genomic_DNA"/>
</dbReference>
<evidence type="ECO:0000256" key="2">
    <source>
        <dbReference type="ARBA" id="ARBA00022448"/>
    </source>
</evidence>
<keyword evidence="4 7" id="KW-1133">Transmembrane helix</keyword>
<evidence type="ECO:0000259" key="8">
    <source>
        <dbReference type="PROSITE" id="PS50850"/>
    </source>
</evidence>
<keyword evidence="5 7" id="KW-0472">Membrane</keyword>
<dbReference type="Pfam" id="PF07690">
    <property type="entry name" value="MFS_1"/>
    <property type="match status" value="1"/>
</dbReference>
<dbReference type="SUPFAM" id="SSF103473">
    <property type="entry name" value="MFS general substrate transporter"/>
    <property type="match status" value="1"/>
</dbReference>
<dbReference type="KEGG" id="sve:SVEN_6192"/>
<dbReference type="GO" id="GO:0005886">
    <property type="term" value="C:plasma membrane"/>
    <property type="evidence" value="ECO:0007669"/>
    <property type="project" value="UniProtKB-SubCell"/>
</dbReference>
<dbReference type="GO" id="GO:0046677">
    <property type="term" value="P:response to antibiotic"/>
    <property type="evidence" value="ECO:0007669"/>
    <property type="project" value="UniProtKB-KW"/>
</dbReference>
<feature type="domain" description="Major facilitator superfamily (MFS) profile" evidence="8">
    <location>
        <begin position="28"/>
        <end position="275"/>
    </location>
</feature>
<dbReference type="STRING" id="953739.SVEN_6192"/>
<feature type="transmembrane region" description="Helical" evidence="7">
    <location>
        <begin position="154"/>
        <end position="175"/>
    </location>
</feature>
<protein>
    <submittedName>
        <fullName evidence="9">Major facilitator superfamily MFS_1 protein</fullName>
    </submittedName>
</protein>
<dbReference type="PANTHER" id="PTHR42718">
    <property type="entry name" value="MAJOR FACILITATOR SUPERFAMILY MULTIDRUG TRANSPORTER MFSC"/>
    <property type="match status" value="1"/>
</dbReference>
<dbReference type="HOGENOM" id="CLU_000960_10_6_11"/>
<dbReference type="GO" id="GO:0022857">
    <property type="term" value="F:transmembrane transporter activity"/>
    <property type="evidence" value="ECO:0007669"/>
    <property type="project" value="InterPro"/>
</dbReference>
<feature type="transmembrane region" description="Helical" evidence="7">
    <location>
        <begin position="123"/>
        <end position="142"/>
    </location>
</feature>
<dbReference type="InterPro" id="IPR036259">
    <property type="entry name" value="MFS_trans_sf"/>
</dbReference>
<keyword evidence="3 7" id="KW-0812">Transmembrane</keyword>
<feature type="transmembrane region" description="Helical" evidence="7">
    <location>
        <begin position="181"/>
        <end position="198"/>
    </location>
</feature>
<evidence type="ECO:0000256" key="3">
    <source>
        <dbReference type="ARBA" id="ARBA00022692"/>
    </source>
</evidence>